<gene>
    <name evidence="2" type="ORF">HPLM_LOCUS8467</name>
</gene>
<proteinExistence type="predicted"/>
<evidence type="ECO:0000313" key="2">
    <source>
        <dbReference type="EMBL" id="VDO34937.1"/>
    </source>
</evidence>
<evidence type="ECO:0000313" key="3">
    <source>
        <dbReference type="Proteomes" id="UP000268014"/>
    </source>
</evidence>
<dbReference type="EMBL" id="UZAF01016866">
    <property type="protein sequence ID" value="VDO34937.1"/>
    <property type="molecule type" value="Genomic_DNA"/>
</dbReference>
<accession>A0A0N4WD39</accession>
<evidence type="ECO:0000313" key="4">
    <source>
        <dbReference type="WBParaSite" id="HPLM_0000847501-mRNA-1"/>
    </source>
</evidence>
<feature type="region of interest" description="Disordered" evidence="1">
    <location>
        <begin position="298"/>
        <end position="383"/>
    </location>
</feature>
<feature type="compositionally biased region" description="Basic residues" evidence="1">
    <location>
        <begin position="332"/>
        <end position="345"/>
    </location>
</feature>
<feature type="compositionally biased region" description="Polar residues" evidence="1">
    <location>
        <begin position="302"/>
        <end position="321"/>
    </location>
</feature>
<feature type="compositionally biased region" description="Polar residues" evidence="1">
    <location>
        <begin position="39"/>
        <end position="59"/>
    </location>
</feature>
<feature type="compositionally biased region" description="Polar residues" evidence="1">
    <location>
        <begin position="221"/>
        <end position="235"/>
    </location>
</feature>
<sequence length="759" mass="83737">MSPKAPTNQRKKSSGFTEADRRLARAQQLMDADLDRPTVPSSDTAPMSTSNNPSANVQPSVRSVSSKREEKRRESGEREKAEHVRQKPQPVPVAPVQQKRSTSPMITADSSVATALPSTPASSTQPTAFTASYNAPTSSTMTNSVPMTRPSVIPVSAVHPTVYQTAITGTEPIPIPVMLPVIPTLIPGLTLPIGGMDMTSVSLGALAEYYGQMATYDESNMPATPTPSLASSIGTERTGGLREMNSDFVRSRRHSESEHSVASELSAAPDWLDEVVGPDDVDDDFSAMAAASEFLMSASGEDASSSRAQTPQPALRPTTNIQQPQHQQQQQQKRRVRRDKRRRGGRSSGNESASSSDKSHRNAIGAERVPKKTLAAELNEERRRREDEYLRNNNAGGLGDWPMPDLRLGSLIETDERVSGAGQKIVNLQLNWQSGRTFGKRGIASPTSAIVHDDARQAHDNASFQANNTWLCVPQLISNIACLTSVAAVSNGPGEALRRELMNESAEAGSTASNMPRTLMNLIGEELRQWENALHSSSKPGLFSLARRILVHPKFTKSYAYNTFAALNSLGVEMKILEGPSEMVQWIQKSLKAKGEEMYVRFHSDRPKMRYCSCGRTGILEVPTNAPNVFLYFVTDVERSTSGPQLVDMIREVQKHTFQYGGLTIVYLTLLKALRQRMVLKSPPFNVAHIKCPYTVIIYDDKKKMPVYFGRSLDVYIALTSLRQCFSRIVRPKAVDTKTHSEREKDEDKPRPNRWCRLS</sequence>
<feature type="compositionally biased region" description="Low complexity" evidence="1">
    <location>
        <begin position="322"/>
        <end position="331"/>
    </location>
</feature>
<dbReference type="AlphaFoldDB" id="A0A0N4WD39"/>
<organism evidence="4">
    <name type="scientific">Haemonchus placei</name>
    <name type="common">Barber's pole worm</name>
    <dbReference type="NCBI Taxonomy" id="6290"/>
    <lineage>
        <taxon>Eukaryota</taxon>
        <taxon>Metazoa</taxon>
        <taxon>Ecdysozoa</taxon>
        <taxon>Nematoda</taxon>
        <taxon>Chromadorea</taxon>
        <taxon>Rhabditida</taxon>
        <taxon>Rhabditina</taxon>
        <taxon>Rhabditomorpha</taxon>
        <taxon>Strongyloidea</taxon>
        <taxon>Trichostrongylidae</taxon>
        <taxon>Haemonchus</taxon>
    </lineage>
</organism>
<keyword evidence="3" id="KW-1185">Reference proteome</keyword>
<feature type="compositionally biased region" description="Basic and acidic residues" evidence="1">
    <location>
        <begin position="66"/>
        <end position="85"/>
    </location>
</feature>
<protein>
    <submittedName>
        <fullName evidence="4">BZIP domain-containing protein</fullName>
    </submittedName>
</protein>
<feature type="region of interest" description="Disordered" evidence="1">
    <location>
        <begin position="737"/>
        <end position="759"/>
    </location>
</feature>
<feature type="region of interest" description="Disordered" evidence="1">
    <location>
        <begin position="221"/>
        <end position="265"/>
    </location>
</feature>
<dbReference type="OrthoDB" id="5787578at2759"/>
<name>A0A0N4WD39_HAEPC</name>
<dbReference type="Proteomes" id="UP000268014">
    <property type="component" value="Unassembled WGS sequence"/>
</dbReference>
<feature type="region of interest" description="Disordered" evidence="1">
    <location>
        <begin position="1"/>
        <end position="105"/>
    </location>
</feature>
<feature type="compositionally biased region" description="Basic and acidic residues" evidence="1">
    <location>
        <begin position="737"/>
        <end position="751"/>
    </location>
</feature>
<dbReference type="WBParaSite" id="HPLM_0000847501-mRNA-1">
    <property type="protein sequence ID" value="HPLM_0000847501-mRNA-1"/>
    <property type="gene ID" value="HPLM_0000847501"/>
</dbReference>
<reference evidence="2 3" key="2">
    <citation type="submission" date="2018-11" db="EMBL/GenBank/DDBJ databases">
        <authorList>
            <consortium name="Pathogen Informatics"/>
        </authorList>
    </citation>
    <scope>NUCLEOTIDE SEQUENCE [LARGE SCALE GENOMIC DNA]</scope>
    <source>
        <strain evidence="2 3">MHpl1</strain>
    </source>
</reference>
<evidence type="ECO:0000256" key="1">
    <source>
        <dbReference type="SAM" id="MobiDB-lite"/>
    </source>
</evidence>
<reference evidence="4" key="1">
    <citation type="submission" date="2017-02" db="UniProtKB">
        <authorList>
            <consortium name="WormBaseParasite"/>
        </authorList>
    </citation>
    <scope>IDENTIFICATION</scope>
</reference>